<evidence type="ECO:0000256" key="5">
    <source>
        <dbReference type="ARBA" id="ARBA00022692"/>
    </source>
</evidence>
<keyword evidence="5 8" id="KW-0812">Transmembrane</keyword>
<feature type="transmembrane region" description="Helical" evidence="8">
    <location>
        <begin position="65"/>
        <end position="87"/>
    </location>
</feature>
<feature type="domain" description="ABC transmembrane type-1" evidence="9">
    <location>
        <begin position="61"/>
        <end position="251"/>
    </location>
</feature>
<keyword evidence="11" id="KW-1185">Reference proteome</keyword>
<dbReference type="PANTHER" id="PTHR43357:SF4">
    <property type="entry name" value="INNER MEMBRANE ABC TRANSPORTER PERMEASE PROTEIN YDCV"/>
    <property type="match status" value="1"/>
</dbReference>
<dbReference type="STRING" id="572480.Arnit_2201"/>
<comment type="similarity">
    <text evidence="8">Belongs to the binding-protein-dependent transport system permease family.</text>
</comment>
<evidence type="ECO:0000256" key="7">
    <source>
        <dbReference type="ARBA" id="ARBA00023136"/>
    </source>
</evidence>
<dbReference type="PANTHER" id="PTHR43357">
    <property type="entry name" value="INNER MEMBRANE ABC TRANSPORTER PERMEASE PROTEIN YDCV"/>
    <property type="match status" value="1"/>
</dbReference>
<evidence type="ECO:0000259" key="9">
    <source>
        <dbReference type="PROSITE" id="PS50928"/>
    </source>
</evidence>
<evidence type="ECO:0000313" key="11">
    <source>
        <dbReference type="Proteomes" id="UP000000939"/>
    </source>
</evidence>
<feature type="transmembrane region" description="Helical" evidence="8">
    <location>
        <begin position="99"/>
        <end position="123"/>
    </location>
</feature>
<evidence type="ECO:0000256" key="3">
    <source>
        <dbReference type="ARBA" id="ARBA00022475"/>
    </source>
</evidence>
<dbReference type="AlphaFoldDB" id="D5V0P1"/>
<keyword evidence="6 8" id="KW-1133">Transmembrane helix</keyword>
<dbReference type="Proteomes" id="UP000000939">
    <property type="component" value="Chromosome"/>
</dbReference>
<feature type="transmembrane region" description="Helical" evidence="8">
    <location>
        <begin position="235"/>
        <end position="254"/>
    </location>
</feature>
<evidence type="ECO:0000256" key="8">
    <source>
        <dbReference type="RuleBase" id="RU363032"/>
    </source>
</evidence>
<reference evidence="10 11" key="1">
    <citation type="journal article" date="2010" name="Stand. Genomic Sci.">
        <title>Complete genome sequence of Arcobacter nitrofigilis type strain (CI).</title>
        <authorList>
            <person name="Pati A."/>
            <person name="Gronow S."/>
            <person name="Lapidus A."/>
            <person name="Copeland A."/>
            <person name="Glavina Del Rio T."/>
            <person name="Nolan M."/>
            <person name="Lucas S."/>
            <person name="Tice H."/>
            <person name="Cheng J.F."/>
            <person name="Han C."/>
            <person name="Chertkov O."/>
            <person name="Bruce D."/>
            <person name="Tapia R."/>
            <person name="Goodwin L."/>
            <person name="Pitluck S."/>
            <person name="Liolios K."/>
            <person name="Ivanova N."/>
            <person name="Mavromatis K."/>
            <person name="Chen A."/>
            <person name="Palaniappan K."/>
            <person name="Land M."/>
            <person name="Hauser L."/>
            <person name="Chang Y.J."/>
            <person name="Jeffries C.D."/>
            <person name="Detter J.C."/>
            <person name="Rohde M."/>
            <person name="Goker M."/>
            <person name="Bristow J."/>
            <person name="Eisen J.A."/>
            <person name="Markowitz V."/>
            <person name="Hugenholtz P."/>
            <person name="Klenk H.P."/>
            <person name="Kyrpides N.C."/>
        </authorList>
    </citation>
    <scope>NUCLEOTIDE SEQUENCE [LARGE SCALE GENOMIC DNA]</scope>
    <source>
        <strain evidence="11">ATCC 33309 / DSM 7299 / CCUG 15893 / LMG 7604 / NCTC 12251 / CI</strain>
    </source>
</reference>
<gene>
    <name evidence="10" type="ordered locus">Arnit_2201</name>
</gene>
<dbReference type="OrthoDB" id="9807065at2"/>
<dbReference type="InterPro" id="IPR035906">
    <property type="entry name" value="MetI-like_sf"/>
</dbReference>
<keyword evidence="3" id="KW-1003">Cell membrane</keyword>
<name>D5V0P1_ARCNC</name>
<keyword evidence="2 8" id="KW-0813">Transport</keyword>
<dbReference type="Pfam" id="PF00528">
    <property type="entry name" value="BPD_transp_1"/>
    <property type="match status" value="1"/>
</dbReference>
<proteinExistence type="inferred from homology"/>
<accession>D5V0P1</accession>
<dbReference type="EMBL" id="CP001999">
    <property type="protein sequence ID" value="ADG93853.1"/>
    <property type="molecule type" value="Genomic_DNA"/>
</dbReference>
<dbReference type="InterPro" id="IPR000515">
    <property type="entry name" value="MetI-like"/>
</dbReference>
<feature type="transmembrane region" description="Helical" evidence="8">
    <location>
        <begin position="12"/>
        <end position="33"/>
    </location>
</feature>
<keyword evidence="7 8" id="KW-0472">Membrane</keyword>
<evidence type="ECO:0000313" key="10">
    <source>
        <dbReference type="EMBL" id="ADG93853.1"/>
    </source>
</evidence>
<evidence type="ECO:0000256" key="4">
    <source>
        <dbReference type="ARBA" id="ARBA00022519"/>
    </source>
</evidence>
<dbReference type="Gene3D" id="1.10.3720.10">
    <property type="entry name" value="MetI-like"/>
    <property type="match status" value="1"/>
</dbReference>
<protein>
    <submittedName>
        <fullName evidence="10">Binding-protein-dependent transport systems inner membrane component</fullName>
    </submittedName>
</protein>
<evidence type="ECO:0000256" key="1">
    <source>
        <dbReference type="ARBA" id="ARBA00004429"/>
    </source>
</evidence>
<dbReference type="PROSITE" id="PS50928">
    <property type="entry name" value="ABC_TM1"/>
    <property type="match status" value="1"/>
</dbReference>
<dbReference type="HOGENOM" id="CLU_016047_3_4_7"/>
<dbReference type="eggNOG" id="COG1177">
    <property type="taxonomic scope" value="Bacteria"/>
</dbReference>
<keyword evidence="4" id="KW-0997">Cell inner membrane</keyword>
<comment type="subcellular location">
    <subcellularLocation>
        <location evidence="1">Cell inner membrane</location>
        <topology evidence="1">Multi-pass membrane protein</topology>
    </subcellularLocation>
    <subcellularLocation>
        <location evidence="8">Cell membrane</location>
        <topology evidence="8">Multi-pass membrane protein</topology>
    </subcellularLocation>
</comment>
<dbReference type="CDD" id="cd06261">
    <property type="entry name" value="TM_PBP2"/>
    <property type="match status" value="1"/>
</dbReference>
<dbReference type="GO" id="GO:0055085">
    <property type="term" value="P:transmembrane transport"/>
    <property type="evidence" value="ECO:0007669"/>
    <property type="project" value="InterPro"/>
</dbReference>
<evidence type="ECO:0000256" key="6">
    <source>
        <dbReference type="ARBA" id="ARBA00022989"/>
    </source>
</evidence>
<dbReference type="RefSeq" id="WP_013135998.1">
    <property type="nucleotide sequence ID" value="NC_014166.1"/>
</dbReference>
<dbReference type="GO" id="GO:0005886">
    <property type="term" value="C:plasma membrane"/>
    <property type="evidence" value="ECO:0007669"/>
    <property type="project" value="UniProtKB-SubCell"/>
</dbReference>
<feature type="transmembrane region" description="Helical" evidence="8">
    <location>
        <begin position="129"/>
        <end position="156"/>
    </location>
</feature>
<organism evidence="10 11">
    <name type="scientific">Arcobacter nitrofigilis (strain ATCC 33309 / DSM 7299 / CCUG 15893 / LMG 7604 / NCTC 12251 / CI)</name>
    <name type="common">Campylobacter nitrofigilis</name>
    <dbReference type="NCBI Taxonomy" id="572480"/>
    <lineage>
        <taxon>Bacteria</taxon>
        <taxon>Pseudomonadati</taxon>
        <taxon>Campylobacterota</taxon>
        <taxon>Epsilonproteobacteria</taxon>
        <taxon>Campylobacterales</taxon>
        <taxon>Arcobacteraceae</taxon>
        <taxon>Arcobacter</taxon>
    </lineage>
</organism>
<feature type="transmembrane region" description="Helical" evidence="8">
    <location>
        <begin position="176"/>
        <end position="200"/>
    </location>
</feature>
<sequence precursor="true">MKRPILFYSQLFFTLLVCAFLIVPVLMSITAGLTENYFIGIKSGLTFKWIFEVFDLYLDTIYRSIYIALSTLIVTLILGIPTAYVLAKKQGKLSRLIEEFLVLPVAIPGLAIALALIISYGGIRDFRMSWTFILVGHVLYTLPFMVRSILAVLHSIDFKTLEDGAASLGAKFWRRLFTIIIPNCMPGILAGSLMVLTLSIGEFNLTWMLHTPLTKTLPVGLADSYASMRLEIGSAYTLIFLVMILPLLIALQYFGNIKQSSKKVDNTNIKKGVN</sequence>
<dbReference type="SUPFAM" id="SSF161098">
    <property type="entry name" value="MetI-like"/>
    <property type="match status" value="1"/>
</dbReference>
<evidence type="ECO:0000256" key="2">
    <source>
        <dbReference type="ARBA" id="ARBA00022448"/>
    </source>
</evidence>
<dbReference type="KEGG" id="ant:Arnit_2201"/>